<reference evidence="1 2" key="1">
    <citation type="journal article" date="2019" name="Nat. Ecol. Evol.">
        <title>Megaphylogeny resolves global patterns of mushroom evolution.</title>
        <authorList>
            <person name="Varga T."/>
            <person name="Krizsan K."/>
            <person name="Foldi C."/>
            <person name="Dima B."/>
            <person name="Sanchez-Garcia M."/>
            <person name="Sanchez-Ramirez S."/>
            <person name="Szollosi G.J."/>
            <person name="Szarkandi J.G."/>
            <person name="Papp V."/>
            <person name="Albert L."/>
            <person name="Andreopoulos W."/>
            <person name="Angelini C."/>
            <person name="Antonin V."/>
            <person name="Barry K.W."/>
            <person name="Bougher N.L."/>
            <person name="Buchanan P."/>
            <person name="Buyck B."/>
            <person name="Bense V."/>
            <person name="Catcheside P."/>
            <person name="Chovatia M."/>
            <person name="Cooper J."/>
            <person name="Damon W."/>
            <person name="Desjardin D."/>
            <person name="Finy P."/>
            <person name="Geml J."/>
            <person name="Haridas S."/>
            <person name="Hughes K."/>
            <person name="Justo A."/>
            <person name="Karasinski D."/>
            <person name="Kautmanova I."/>
            <person name="Kiss B."/>
            <person name="Kocsube S."/>
            <person name="Kotiranta H."/>
            <person name="LaButti K.M."/>
            <person name="Lechner B.E."/>
            <person name="Liimatainen K."/>
            <person name="Lipzen A."/>
            <person name="Lukacs Z."/>
            <person name="Mihaltcheva S."/>
            <person name="Morgado L.N."/>
            <person name="Niskanen T."/>
            <person name="Noordeloos M.E."/>
            <person name="Ohm R.A."/>
            <person name="Ortiz-Santana B."/>
            <person name="Ovrebo C."/>
            <person name="Racz N."/>
            <person name="Riley R."/>
            <person name="Savchenko A."/>
            <person name="Shiryaev A."/>
            <person name="Soop K."/>
            <person name="Spirin V."/>
            <person name="Szebenyi C."/>
            <person name="Tomsovsky M."/>
            <person name="Tulloss R.E."/>
            <person name="Uehling J."/>
            <person name="Grigoriev I.V."/>
            <person name="Vagvolgyi C."/>
            <person name="Papp T."/>
            <person name="Martin F.M."/>
            <person name="Miettinen O."/>
            <person name="Hibbett D.S."/>
            <person name="Nagy L.G."/>
        </authorList>
    </citation>
    <scope>NUCLEOTIDE SEQUENCE [LARGE SCALE GENOMIC DNA]</scope>
    <source>
        <strain evidence="1 2">NL-1719</strain>
    </source>
</reference>
<dbReference type="EMBL" id="ML208277">
    <property type="protein sequence ID" value="TFK73199.1"/>
    <property type="molecule type" value="Genomic_DNA"/>
</dbReference>
<keyword evidence="2" id="KW-1185">Reference proteome</keyword>
<accession>A0ACD3B6D6</accession>
<evidence type="ECO:0000313" key="2">
    <source>
        <dbReference type="Proteomes" id="UP000308600"/>
    </source>
</evidence>
<protein>
    <submittedName>
        <fullName evidence="1">Uncharacterized protein</fullName>
    </submittedName>
</protein>
<proteinExistence type="predicted"/>
<sequence length="100" mass="11311">MKGSLILLCRGCPIFKISNFPYGPTRSSTKEQQLTRNLTPTSTRHKSALTNRITLLCSLSSGYYRRHDFSCLFVSGIHLFSGILYSFPVINVQLYSMNQS</sequence>
<dbReference type="Proteomes" id="UP000308600">
    <property type="component" value="Unassembled WGS sequence"/>
</dbReference>
<evidence type="ECO:0000313" key="1">
    <source>
        <dbReference type="EMBL" id="TFK73199.1"/>
    </source>
</evidence>
<name>A0ACD3B6D6_9AGAR</name>
<gene>
    <name evidence="1" type="ORF">BDN72DRAFT_210720</name>
</gene>
<organism evidence="1 2">
    <name type="scientific">Pluteus cervinus</name>
    <dbReference type="NCBI Taxonomy" id="181527"/>
    <lineage>
        <taxon>Eukaryota</taxon>
        <taxon>Fungi</taxon>
        <taxon>Dikarya</taxon>
        <taxon>Basidiomycota</taxon>
        <taxon>Agaricomycotina</taxon>
        <taxon>Agaricomycetes</taxon>
        <taxon>Agaricomycetidae</taxon>
        <taxon>Agaricales</taxon>
        <taxon>Pluteineae</taxon>
        <taxon>Pluteaceae</taxon>
        <taxon>Pluteus</taxon>
    </lineage>
</organism>